<dbReference type="Gene3D" id="3.40.630.30">
    <property type="match status" value="1"/>
</dbReference>
<dbReference type="Proteomes" id="UP000000214">
    <property type="component" value="Chromosome"/>
</dbReference>
<dbReference type="InterPro" id="IPR000182">
    <property type="entry name" value="GNAT_dom"/>
</dbReference>
<dbReference type="STRING" id="1171373.PACID_00420"/>
<evidence type="ECO:0000313" key="4">
    <source>
        <dbReference type="EMBL" id="AFV87893.1"/>
    </source>
</evidence>
<dbReference type="RefSeq" id="WP_015068810.1">
    <property type="nucleotide sequence ID" value="NC_019395.1"/>
</dbReference>
<feature type="domain" description="N-acetyltransferase" evidence="3">
    <location>
        <begin position="3"/>
        <end position="170"/>
    </location>
</feature>
<protein>
    <submittedName>
        <fullName evidence="4">Acetyltransferase</fullName>
    </submittedName>
</protein>
<keyword evidence="2" id="KW-0012">Acyltransferase</keyword>
<name>K7RSR9_ACIA4</name>
<evidence type="ECO:0000256" key="2">
    <source>
        <dbReference type="ARBA" id="ARBA00023315"/>
    </source>
</evidence>
<dbReference type="PROSITE" id="PS51186">
    <property type="entry name" value="GNAT"/>
    <property type="match status" value="1"/>
</dbReference>
<dbReference type="GO" id="GO:0016747">
    <property type="term" value="F:acyltransferase activity, transferring groups other than amino-acyl groups"/>
    <property type="evidence" value="ECO:0007669"/>
    <property type="project" value="InterPro"/>
</dbReference>
<sequence>MAITIRPARPDDLDQIEAIEDAADALLIEALAPDRWDAAPPGAARAAMPGFLLVAEVDADNTATGNLIGFVHVLEIDGLAHLEQLSVLPEHGRRGYGRMLVDAAIRTARDRGHDRLTLRTYADVPWNAPSYRTMGFIEEEPTTTFHRSLVDTEHDLERYGRRIQMGRDLTHDPPSPESV</sequence>
<dbReference type="PATRIC" id="fig|1171373.8.peg.41"/>
<dbReference type="GeneID" id="88084362"/>
<dbReference type="PANTHER" id="PTHR43877">
    <property type="entry name" value="AMINOALKYLPHOSPHONATE N-ACETYLTRANSFERASE-RELATED-RELATED"/>
    <property type="match status" value="1"/>
</dbReference>
<evidence type="ECO:0000259" key="3">
    <source>
        <dbReference type="PROSITE" id="PS51186"/>
    </source>
</evidence>
<dbReference type="CDD" id="cd04301">
    <property type="entry name" value="NAT_SF"/>
    <property type="match status" value="1"/>
</dbReference>
<dbReference type="HOGENOM" id="CLU_096760_0_0_11"/>
<dbReference type="AlphaFoldDB" id="K7RSR9"/>
<organism evidence="4 5">
    <name type="scientific">Acidipropionibacterium acidipropionici (strain ATCC 4875 / DSM 20272 / JCM 6432 / NBRC 12425 / NCIMB 8070 / 4)</name>
    <name type="common">Propionibacterium acidipropionici</name>
    <dbReference type="NCBI Taxonomy" id="1171373"/>
    <lineage>
        <taxon>Bacteria</taxon>
        <taxon>Bacillati</taxon>
        <taxon>Actinomycetota</taxon>
        <taxon>Actinomycetes</taxon>
        <taxon>Propionibacteriales</taxon>
        <taxon>Propionibacteriaceae</taxon>
        <taxon>Acidipropionibacterium</taxon>
    </lineage>
</organism>
<dbReference type="KEGG" id="pbo:PACID_00420"/>
<evidence type="ECO:0000313" key="5">
    <source>
        <dbReference type="Proteomes" id="UP000000214"/>
    </source>
</evidence>
<dbReference type="eggNOG" id="COG0456">
    <property type="taxonomic scope" value="Bacteria"/>
</dbReference>
<dbReference type="Pfam" id="PF00583">
    <property type="entry name" value="Acetyltransf_1"/>
    <property type="match status" value="1"/>
</dbReference>
<evidence type="ECO:0000256" key="1">
    <source>
        <dbReference type="ARBA" id="ARBA00022679"/>
    </source>
</evidence>
<accession>K7RSR9</accession>
<dbReference type="EMBL" id="CP003493">
    <property type="protein sequence ID" value="AFV87893.1"/>
    <property type="molecule type" value="Genomic_DNA"/>
</dbReference>
<gene>
    <name evidence="4" type="ordered locus">PACID_00420</name>
</gene>
<dbReference type="InterPro" id="IPR050832">
    <property type="entry name" value="Bact_Acetyltransf"/>
</dbReference>
<keyword evidence="1 4" id="KW-0808">Transferase</keyword>
<proteinExistence type="predicted"/>
<dbReference type="SUPFAM" id="SSF55729">
    <property type="entry name" value="Acyl-CoA N-acyltransferases (Nat)"/>
    <property type="match status" value="1"/>
</dbReference>
<dbReference type="InterPro" id="IPR016181">
    <property type="entry name" value="Acyl_CoA_acyltransferase"/>
</dbReference>
<reference evidence="4 5" key="1">
    <citation type="journal article" date="2012" name="BMC Genomics">
        <title>The genome sequence of Propionibacterium acidipropionici provides insights into its biotechnological and industrial potential.</title>
        <authorList>
            <person name="Parizzi L.P."/>
            <person name="Grassi M.C."/>
            <person name="Llerena L.A."/>
            <person name="Carazzolle M.F."/>
            <person name="Queiroz V.L."/>
            <person name="Lunardi I."/>
            <person name="Zeidler A.F."/>
            <person name="Teixeira P.J."/>
            <person name="Mieczkowski P."/>
            <person name="Rincones J."/>
            <person name="Pereira G.A."/>
        </authorList>
    </citation>
    <scope>NUCLEOTIDE SEQUENCE [LARGE SCALE GENOMIC DNA]</scope>
    <source>
        <strain evidence="5">ATCC 4875 / DSM 20272 / JCM 6432 / NBRC 12425 / NCIMB 8070</strain>
    </source>
</reference>